<feature type="signal peptide" evidence="2">
    <location>
        <begin position="1"/>
        <end position="24"/>
    </location>
</feature>
<accession>M9WA90</accession>
<keyword evidence="1" id="KW-0472">Membrane</keyword>
<reference evidence="3" key="1">
    <citation type="journal article" date="2013" name="Mol. Reprod. Dev.">
        <title>Mass spectrometry and next-generation sequencing reveal an abundant and rapidly evolving abalone sperm protein.</title>
        <authorList>
            <person name="Palmer M.R."/>
            <person name="McDowall M.H."/>
            <person name="Stewart L."/>
            <person name="Ouaddi A."/>
            <person name="Maccoss M.J."/>
            <person name="Swanson W.J."/>
        </authorList>
    </citation>
    <scope>NUCLEOTIDE SEQUENCE</scope>
    <source>
        <strain evidence="3">Comp1804</strain>
    </source>
</reference>
<name>M9WA90_HALWA</name>
<feature type="transmembrane region" description="Helical" evidence="1">
    <location>
        <begin position="99"/>
        <end position="117"/>
    </location>
</feature>
<evidence type="ECO:0000256" key="1">
    <source>
        <dbReference type="SAM" id="Phobius"/>
    </source>
</evidence>
<dbReference type="EMBL" id="KC752618">
    <property type="protein sequence ID" value="AGJ90077.1"/>
    <property type="molecule type" value="mRNA"/>
</dbReference>
<evidence type="ECO:0000256" key="2">
    <source>
        <dbReference type="SAM" id="SignalP"/>
    </source>
</evidence>
<evidence type="ECO:0000313" key="3">
    <source>
        <dbReference type="EMBL" id="AGJ90077.1"/>
    </source>
</evidence>
<keyword evidence="1" id="KW-1133">Transmembrane helix</keyword>
<protein>
    <submittedName>
        <fullName evidence="3">Sperm protein</fullName>
    </submittedName>
</protein>
<keyword evidence="1" id="KW-0812">Transmembrane</keyword>
<sequence>MMNVIASVILVCVAVVWVIPVAESSCDLTACTPPPTTMNSTSNDTRAFCLQQNTYLSCLREEGSSCDTFQKLVFDAAIAAATTIISHISGREITSGAPMTIYSMLLCLVCVTFSLLWR</sequence>
<keyword evidence="2" id="KW-0732">Signal</keyword>
<feature type="chain" id="PRO_5004104136" evidence="2">
    <location>
        <begin position="25"/>
        <end position="118"/>
    </location>
</feature>
<organism evidence="3">
    <name type="scientific">Haliotis walallensis</name>
    <name type="common">Flat abalone</name>
    <name type="synonym">Haliotis fulgens var. walallensis</name>
    <dbReference type="NCBI Taxonomy" id="6459"/>
    <lineage>
        <taxon>Eukaryota</taxon>
        <taxon>Metazoa</taxon>
        <taxon>Spiralia</taxon>
        <taxon>Lophotrochozoa</taxon>
        <taxon>Mollusca</taxon>
        <taxon>Gastropoda</taxon>
        <taxon>Vetigastropoda</taxon>
        <taxon>Lepetellida</taxon>
        <taxon>Haliotoidea</taxon>
        <taxon>Haliotidae</taxon>
        <taxon>Haliotis</taxon>
    </lineage>
</organism>
<proteinExistence type="evidence at transcript level"/>
<dbReference type="AlphaFoldDB" id="M9WA90"/>